<protein>
    <submittedName>
        <fullName evidence="2">DUF599 domain-containing protein</fullName>
    </submittedName>
</protein>
<name>A0A9J7AMC9_9PROT</name>
<evidence type="ECO:0000313" key="3">
    <source>
        <dbReference type="Proteomes" id="UP001060336"/>
    </source>
</evidence>
<feature type="transmembrane region" description="Helical" evidence="1">
    <location>
        <begin position="12"/>
        <end position="34"/>
    </location>
</feature>
<gene>
    <name evidence="2" type="ORF">NUH88_11870</name>
</gene>
<evidence type="ECO:0000256" key="1">
    <source>
        <dbReference type="SAM" id="Phobius"/>
    </source>
</evidence>
<dbReference type="Proteomes" id="UP001060336">
    <property type="component" value="Chromosome"/>
</dbReference>
<feature type="transmembrane region" description="Helical" evidence="1">
    <location>
        <begin position="117"/>
        <end position="137"/>
    </location>
</feature>
<keyword evidence="1" id="KW-0812">Transmembrane</keyword>
<organism evidence="2 3">
    <name type="scientific">Nisaea acidiphila</name>
    <dbReference type="NCBI Taxonomy" id="1862145"/>
    <lineage>
        <taxon>Bacteria</taxon>
        <taxon>Pseudomonadati</taxon>
        <taxon>Pseudomonadota</taxon>
        <taxon>Alphaproteobacteria</taxon>
        <taxon>Rhodospirillales</taxon>
        <taxon>Thalassobaculaceae</taxon>
        <taxon>Nisaea</taxon>
    </lineage>
</organism>
<keyword evidence="3" id="KW-1185">Reference proteome</keyword>
<dbReference type="AlphaFoldDB" id="A0A9J7AMC9"/>
<reference evidence="2" key="1">
    <citation type="submission" date="2022-08" db="EMBL/GenBank/DDBJ databases">
        <title>Nisaea acidiphila sp. nov., isolated from a marine algal debris and emended description of the genus Nisaea Urios et al. 2008.</title>
        <authorList>
            <person name="Kwon K."/>
        </authorList>
    </citation>
    <scope>NUCLEOTIDE SEQUENCE</scope>
    <source>
        <strain evidence="2">MEBiC11861</strain>
    </source>
</reference>
<dbReference type="KEGG" id="naci:NUH88_11870"/>
<sequence>MQSVLDILRRDDLIALALFMTCWLGYETFVAVAVRRGKGLPAAMQAWRRDWFSAAVERENRIIDVQIVRSLAGNSAFMASTSIFVVGGLAAVFGASEQAVAVLNRFSFLIETTQDRFGLKIALLIFIFTFAFFRLAWSIRLHNNAAVVLGAIPQPELADQRETGIARAAVAAELASLAARHYNGGVHSYYFGLAVCTWFLHPFAFMAASLWVVAILYRREFRSRALKTVRRG</sequence>
<evidence type="ECO:0000313" key="2">
    <source>
        <dbReference type="EMBL" id="UUX48114.1"/>
    </source>
</evidence>
<dbReference type="InterPro" id="IPR006747">
    <property type="entry name" value="DUF599"/>
</dbReference>
<dbReference type="EMBL" id="CP102480">
    <property type="protein sequence ID" value="UUX48114.1"/>
    <property type="molecule type" value="Genomic_DNA"/>
</dbReference>
<feature type="transmembrane region" description="Helical" evidence="1">
    <location>
        <begin position="76"/>
        <end position="96"/>
    </location>
</feature>
<proteinExistence type="predicted"/>
<keyword evidence="1" id="KW-0472">Membrane</keyword>
<dbReference type="PANTHER" id="PTHR31881">
    <property type="match status" value="1"/>
</dbReference>
<accession>A0A9J7AMC9</accession>
<dbReference type="Pfam" id="PF04654">
    <property type="entry name" value="DUF599"/>
    <property type="match status" value="1"/>
</dbReference>
<keyword evidence="1" id="KW-1133">Transmembrane helix</keyword>
<feature type="transmembrane region" description="Helical" evidence="1">
    <location>
        <begin position="189"/>
        <end position="217"/>
    </location>
</feature>
<dbReference type="PANTHER" id="PTHR31881:SF6">
    <property type="entry name" value="OS09G0494600 PROTEIN"/>
    <property type="match status" value="1"/>
</dbReference>
<dbReference type="RefSeq" id="WP_257766622.1">
    <property type="nucleotide sequence ID" value="NZ_CP102480.1"/>
</dbReference>